<feature type="domain" description="ATP-cone" evidence="4">
    <location>
        <begin position="6"/>
        <end position="86"/>
    </location>
</feature>
<dbReference type="PROSITE" id="PS51161">
    <property type="entry name" value="ATP_CONE"/>
    <property type="match status" value="1"/>
</dbReference>
<dbReference type="SUPFAM" id="SSF52980">
    <property type="entry name" value="Restriction endonuclease-like"/>
    <property type="match status" value="1"/>
</dbReference>
<name>F3KID7_9ARCH</name>
<dbReference type="InterPro" id="IPR005144">
    <property type="entry name" value="ATP-cone_dom"/>
</dbReference>
<dbReference type="GO" id="GO:0003676">
    <property type="term" value="F:nucleic acid binding"/>
    <property type="evidence" value="ECO:0007669"/>
    <property type="project" value="InterPro"/>
</dbReference>
<evidence type="ECO:0000259" key="4">
    <source>
        <dbReference type="PROSITE" id="PS51161"/>
    </source>
</evidence>
<keyword evidence="5" id="KW-0255">Endonuclease</keyword>
<keyword evidence="2 3" id="KW-0067">ATP-binding</keyword>
<sequence>MAPRNFFILKSDGRKVKFNPNKILSTCMRAGASRKTAQRILKKVRSDVYHDMGTSDIYKLVLQAISKEKDGAGLHQRYQLKEAIMRLGPAGFAFENYVADLLPYYDLQVSGIRVKIKGKCALHEIDLIGLSSSKQFMIECKHNSYRGTYIGLKVALYTHARFLDLSPRFFGEMIFCNSKISENAKKYSNCIGQQVFSWRYPSEKSLEKIIEENKLYPITILNLTSKELGIFYGIDLMIAKDLLDFDAVKLSEKTGIGTTRIHNLQMMVEKILQL</sequence>
<dbReference type="GO" id="GO:0004519">
    <property type="term" value="F:endonuclease activity"/>
    <property type="evidence" value="ECO:0007669"/>
    <property type="project" value="UniProtKB-KW"/>
</dbReference>
<organism evidence="5">
    <name type="scientific">Candidatus Nitrosarchaeum limnium SFB1</name>
    <dbReference type="NCBI Taxonomy" id="886738"/>
    <lineage>
        <taxon>Archaea</taxon>
        <taxon>Nitrososphaerota</taxon>
        <taxon>Nitrososphaeria</taxon>
        <taxon>Nitrosopumilales</taxon>
        <taxon>Nitrosopumilaceae</taxon>
        <taxon>Nitrosarchaeum</taxon>
    </lineage>
</organism>
<dbReference type="Gene3D" id="3.40.1350.10">
    <property type="match status" value="1"/>
</dbReference>
<dbReference type="AlphaFoldDB" id="F3KID7"/>
<comment type="caution">
    <text evidence="5">The sequence shown here is derived from an EMBL/GenBank/DDBJ whole genome shotgun (WGS) entry which is preliminary data.</text>
</comment>
<dbReference type="STRING" id="886738.Nlim_0232"/>
<dbReference type="Pfam" id="PF03477">
    <property type="entry name" value="ATP-cone"/>
    <property type="match status" value="1"/>
</dbReference>
<proteinExistence type="predicted"/>
<keyword evidence="5" id="KW-0378">Hydrolase</keyword>
<accession>F3KID7</accession>
<evidence type="ECO:0000256" key="3">
    <source>
        <dbReference type="PROSITE-ProRule" id="PRU00492"/>
    </source>
</evidence>
<reference evidence="5" key="1">
    <citation type="journal article" date="2011" name="PLoS ONE">
        <title>Genome of a low-salinity ammonia-oxidizing archaeon determined by single-cell and metagenomic analysis.</title>
        <authorList>
            <person name="Blainey P.C."/>
            <person name="Mosier A.C."/>
            <person name="Potanina A."/>
            <person name="Francis C.A."/>
            <person name="Quake S.R."/>
        </authorList>
    </citation>
    <scope>NUCLEOTIDE SEQUENCE [LARGE SCALE GENOMIC DNA]</scope>
    <source>
        <strain evidence="5">SFB1</strain>
    </source>
</reference>
<dbReference type="InterPro" id="IPR011335">
    <property type="entry name" value="Restrct_endonuc-II-like"/>
</dbReference>
<evidence type="ECO:0000256" key="2">
    <source>
        <dbReference type="ARBA" id="ARBA00022840"/>
    </source>
</evidence>
<gene>
    <name evidence="5" type="ORF">Nlim_0232</name>
</gene>
<protein>
    <submittedName>
        <fullName evidence="5">Restriction endonuclease</fullName>
    </submittedName>
</protein>
<dbReference type="GO" id="GO:0005524">
    <property type="term" value="F:ATP binding"/>
    <property type="evidence" value="ECO:0007669"/>
    <property type="project" value="UniProtKB-UniRule"/>
</dbReference>
<dbReference type="EMBL" id="AEGP01000018">
    <property type="protein sequence ID" value="EGG42922.1"/>
    <property type="molecule type" value="Genomic_DNA"/>
</dbReference>
<keyword evidence="1 3" id="KW-0547">Nucleotide-binding</keyword>
<dbReference type="Proteomes" id="UP000004348">
    <property type="component" value="Chromosome"/>
</dbReference>
<evidence type="ECO:0000313" key="5">
    <source>
        <dbReference type="EMBL" id="EGG42922.1"/>
    </source>
</evidence>
<dbReference type="InterPro" id="IPR011856">
    <property type="entry name" value="tRNA_endonuc-like_dom_sf"/>
</dbReference>
<evidence type="ECO:0000256" key="1">
    <source>
        <dbReference type="ARBA" id="ARBA00022741"/>
    </source>
</evidence>
<keyword evidence="5" id="KW-0540">Nuclease</keyword>
<dbReference type="HOGENOM" id="CLU_086368_0_0_2"/>